<evidence type="ECO:0000256" key="9">
    <source>
        <dbReference type="SAM" id="MobiDB-lite"/>
    </source>
</evidence>
<feature type="region of interest" description="Disordered" evidence="9">
    <location>
        <begin position="563"/>
        <end position="609"/>
    </location>
</feature>
<dbReference type="PANTHER" id="PTHR48014:SF24">
    <property type="entry name" value="PROTEIN KINASE SUPERFAMILY PROTEIN"/>
    <property type="match status" value="1"/>
</dbReference>
<dbReference type="InterPro" id="IPR000719">
    <property type="entry name" value="Prot_kinase_dom"/>
</dbReference>
<reference evidence="11" key="1">
    <citation type="submission" date="2020-06" db="EMBL/GenBank/DDBJ databases">
        <title>WGS assembly of Ceratodon purpureus strain R40.</title>
        <authorList>
            <person name="Carey S.B."/>
            <person name="Jenkins J."/>
            <person name="Shu S."/>
            <person name="Lovell J.T."/>
            <person name="Sreedasyam A."/>
            <person name="Maumus F."/>
            <person name="Tiley G.P."/>
            <person name="Fernandez-Pozo N."/>
            <person name="Barry K."/>
            <person name="Chen C."/>
            <person name="Wang M."/>
            <person name="Lipzen A."/>
            <person name="Daum C."/>
            <person name="Saski C.A."/>
            <person name="Payton A.C."/>
            <person name="Mcbreen J.C."/>
            <person name="Conrad R.E."/>
            <person name="Kollar L.M."/>
            <person name="Olsson S."/>
            <person name="Huttunen S."/>
            <person name="Landis J.B."/>
            <person name="Wickett N.J."/>
            <person name="Johnson M.G."/>
            <person name="Rensing S.A."/>
            <person name="Grimwood J."/>
            <person name="Schmutz J."/>
            <person name="Mcdaniel S.F."/>
        </authorList>
    </citation>
    <scope>NUCLEOTIDE SEQUENCE</scope>
    <source>
        <strain evidence="11">R40</strain>
    </source>
</reference>
<dbReference type="SUPFAM" id="SSF56112">
    <property type="entry name" value="Protein kinase-like (PK-like)"/>
    <property type="match status" value="1"/>
</dbReference>
<evidence type="ECO:0000256" key="6">
    <source>
        <dbReference type="ARBA" id="ARBA00023163"/>
    </source>
</evidence>
<dbReference type="Pfam" id="PF00069">
    <property type="entry name" value="Pkinase"/>
    <property type="match status" value="1"/>
</dbReference>
<dbReference type="Pfam" id="PF06217">
    <property type="entry name" value="GAGA_bind"/>
    <property type="match status" value="1"/>
</dbReference>
<comment type="similarity">
    <text evidence="2">Belongs to the BBR/BPC family.</text>
</comment>
<keyword evidence="4" id="KW-0805">Transcription regulation</keyword>
<proteinExistence type="inferred from homology"/>
<evidence type="ECO:0000259" key="10">
    <source>
        <dbReference type="PROSITE" id="PS50011"/>
    </source>
</evidence>
<comment type="caution">
    <text evidence="11">The sequence shown here is derived from an EMBL/GenBank/DDBJ whole genome shotgun (WGS) entry which is preliminary data.</text>
</comment>
<dbReference type="GO" id="GO:0003677">
    <property type="term" value="F:DNA binding"/>
    <property type="evidence" value="ECO:0007669"/>
    <property type="project" value="UniProtKB-KW"/>
</dbReference>
<keyword evidence="8" id="KW-0067">ATP-binding</keyword>
<dbReference type="InterPro" id="IPR047173">
    <property type="entry name" value="STRAD_A/B-like"/>
</dbReference>
<keyword evidence="7" id="KW-0539">Nucleus</keyword>
<dbReference type="PANTHER" id="PTHR48014">
    <property type="entry name" value="SERINE/THREONINE-PROTEIN KINASE FRAY2"/>
    <property type="match status" value="1"/>
</dbReference>
<feature type="compositionally biased region" description="Low complexity" evidence="9">
    <location>
        <begin position="1"/>
        <end position="18"/>
    </location>
</feature>
<feature type="domain" description="Protein kinase" evidence="10">
    <location>
        <begin position="56"/>
        <end position="314"/>
    </location>
</feature>
<dbReference type="GO" id="GO:0005634">
    <property type="term" value="C:nucleus"/>
    <property type="evidence" value="ECO:0007669"/>
    <property type="project" value="UniProtKB-SubCell"/>
</dbReference>
<dbReference type="GO" id="GO:0004672">
    <property type="term" value="F:protein kinase activity"/>
    <property type="evidence" value="ECO:0007669"/>
    <property type="project" value="InterPro"/>
</dbReference>
<evidence type="ECO:0000256" key="5">
    <source>
        <dbReference type="ARBA" id="ARBA00023125"/>
    </source>
</evidence>
<dbReference type="GO" id="GO:0043539">
    <property type="term" value="F:protein serine/threonine kinase activator activity"/>
    <property type="evidence" value="ECO:0007669"/>
    <property type="project" value="InterPro"/>
</dbReference>
<evidence type="ECO:0000256" key="8">
    <source>
        <dbReference type="PROSITE-ProRule" id="PRU10141"/>
    </source>
</evidence>
<keyword evidence="5" id="KW-0238">DNA-binding</keyword>
<feature type="region of interest" description="Disordered" evidence="9">
    <location>
        <begin position="1"/>
        <end position="50"/>
    </location>
</feature>
<dbReference type="InterPro" id="IPR010409">
    <property type="entry name" value="GAGA-bd_tscrpt_act"/>
</dbReference>
<comment type="subcellular location">
    <subcellularLocation>
        <location evidence="1">Nucleus</location>
    </subcellularLocation>
</comment>
<accession>A0A8T0I668</accession>
<name>A0A8T0I668_CERPU</name>
<dbReference type="AlphaFoldDB" id="A0A8T0I668"/>
<keyword evidence="8" id="KW-0547">Nucleotide-binding</keyword>
<feature type="compositionally biased region" description="Basic residues" evidence="9">
    <location>
        <begin position="574"/>
        <end position="587"/>
    </location>
</feature>
<evidence type="ECO:0000256" key="4">
    <source>
        <dbReference type="ARBA" id="ARBA00023015"/>
    </source>
</evidence>
<keyword evidence="12" id="KW-1185">Reference proteome</keyword>
<feature type="compositionally biased region" description="Low complexity" evidence="9">
    <location>
        <begin position="26"/>
        <end position="38"/>
    </location>
</feature>
<keyword evidence="6" id="KW-0804">Transcription</keyword>
<gene>
    <name evidence="11" type="ORF">KC19_4G077700</name>
</gene>
<evidence type="ECO:0000256" key="7">
    <source>
        <dbReference type="ARBA" id="ARBA00023242"/>
    </source>
</evidence>
<evidence type="ECO:0000256" key="1">
    <source>
        <dbReference type="ARBA" id="ARBA00004123"/>
    </source>
</evidence>
<evidence type="ECO:0000256" key="2">
    <source>
        <dbReference type="ARBA" id="ARBA00007911"/>
    </source>
</evidence>
<dbReference type="GO" id="GO:0005524">
    <property type="term" value="F:ATP binding"/>
    <property type="evidence" value="ECO:0007669"/>
    <property type="project" value="UniProtKB-UniRule"/>
</dbReference>
<evidence type="ECO:0000313" key="12">
    <source>
        <dbReference type="Proteomes" id="UP000822688"/>
    </source>
</evidence>
<dbReference type="SMART" id="SM01226">
    <property type="entry name" value="GAGA_bind"/>
    <property type="match status" value="1"/>
</dbReference>
<dbReference type="Proteomes" id="UP000822688">
    <property type="component" value="Chromosome 4"/>
</dbReference>
<organism evidence="11 12">
    <name type="scientific">Ceratodon purpureus</name>
    <name type="common">Fire moss</name>
    <name type="synonym">Dicranum purpureum</name>
    <dbReference type="NCBI Taxonomy" id="3225"/>
    <lineage>
        <taxon>Eukaryota</taxon>
        <taxon>Viridiplantae</taxon>
        <taxon>Streptophyta</taxon>
        <taxon>Embryophyta</taxon>
        <taxon>Bryophyta</taxon>
        <taxon>Bryophytina</taxon>
        <taxon>Bryopsida</taxon>
        <taxon>Dicranidae</taxon>
        <taxon>Pseudoditrichales</taxon>
        <taxon>Ditrichaceae</taxon>
        <taxon>Ceratodon</taxon>
    </lineage>
</organism>
<protein>
    <recommendedName>
        <fullName evidence="10">Protein kinase domain-containing protein</fullName>
    </recommendedName>
</protein>
<feature type="binding site" evidence="8">
    <location>
        <position position="85"/>
    </location>
    <ligand>
        <name>ATP</name>
        <dbReference type="ChEBI" id="CHEBI:30616"/>
    </ligand>
</feature>
<evidence type="ECO:0000313" key="11">
    <source>
        <dbReference type="EMBL" id="KAG0579160.1"/>
    </source>
</evidence>
<dbReference type="InterPro" id="IPR017441">
    <property type="entry name" value="Protein_kinase_ATP_BS"/>
</dbReference>
<dbReference type="PROSITE" id="PS00107">
    <property type="entry name" value="PROTEIN_KINASE_ATP"/>
    <property type="match status" value="1"/>
</dbReference>
<dbReference type="PROSITE" id="PS50011">
    <property type="entry name" value="PROTEIN_KINASE_DOM"/>
    <property type="match status" value="1"/>
</dbReference>
<dbReference type="Gene3D" id="1.10.510.10">
    <property type="entry name" value="Transferase(Phosphotransferase) domain 1"/>
    <property type="match status" value="1"/>
</dbReference>
<sequence>MESGQEQQQGTQQQQQGKQKQKQKQQKQGQQQESNGAAGREEDGGERGFPLTAGEYRLLEEVGRGANSTVYSALCLPYNELVAIKVLQFDEGMRISNDFWSGAKGRIRHPNVLTAYCSFTASHTVWVVMPFMEGGSCLEIMKAGFADGFEEVLVSTFLKESLMGLNHLHQHGRIHQDVKAGSILVDGNGRVQLADFGVSTSMLDTGDQQQSRSTFLGSCCWMAPEVIERVHGYDSKTDIWSFGITALELAHGVGPFSKYPMKVFFNSLQHGVSEMDCAFFKTFSKSFKNMVALCLAKDPSRRPSAEQLLQHPFFKQALTSEYIYQHVLDGLSPLSERVKNLKIIETAQLALKKNSISEEKISQREYVRGVHSWICNSHDLGKTDAVTIFKGGPADLAPQMDDDWEGSCLQSKNSNPIEYMDVLAERDAALMEKSTASAERLAAYAERDAAILQRDIATADRDTAILNRDAALSALARLEKKSSGRARRPSQTTLDDVMNGSKLLQRMDLSEHCTFAAEFRPDATPSTHSGIVVLDAEATHLQGVHRFGRDKESQIEIFVRTKRKATELADPPTHRGKHPRAAPKKGRNWPVTHQGQQLEPEREGQAVASNAEVPGAQAREPEVLNSRVFRSPSVPTPIPYCSCTGMNQQCYRWGNGGWQSACCTTLISMFPLPLNPKKRGSRVAGRKMSAGAFDKLLEKLVAEGVNINLPVDLREHWAKHGTNRYVTLR</sequence>
<comment type="similarity">
    <text evidence="3">Belongs to the protein kinase superfamily. STE Ser/Thr protein kinase family. STE20 subfamily.</text>
</comment>
<dbReference type="InterPro" id="IPR011009">
    <property type="entry name" value="Kinase-like_dom_sf"/>
</dbReference>
<evidence type="ECO:0000256" key="3">
    <source>
        <dbReference type="ARBA" id="ARBA00008874"/>
    </source>
</evidence>
<dbReference type="EMBL" id="CM026424">
    <property type="protein sequence ID" value="KAG0579160.1"/>
    <property type="molecule type" value="Genomic_DNA"/>
</dbReference>